<feature type="domain" description="RRM" evidence="3">
    <location>
        <begin position="262"/>
        <end position="335"/>
    </location>
</feature>
<reference evidence="4 5" key="1">
    <citation type="submission" date="2019-05" db="EMBL/GenBank/DDBJ databases">
        <title>Emergence of the Ug99 lineage of the wheat stem rust pathogen through somatic hybridization.</title>
        <authorList>
            <person name="Li F."/>
            <person name="Upadhyaya N.M."/>
            <person name="Sperschneider J."/>
            <person name="Matny O."/>
            <person name="Nguyen-Phuc H."/>
            <person name="Mago R."/>
            <person name="Raley C."/>
            <person name="Miller M.E."/>
            <person name="Silverstein K.A.T."/>
            <person name="Henningsen E."/>
            <person name="Hirsch C.D."/>
            <person name="Visser B."/>
            <person name="Pretorius Z.A."/>
            <person name="Steffenson B.J."/>
            <person name="Schwessinger B."/>
            <person name="Dodds P.N."/>
            <person name="Figueroa M."/>
        </authorList>
    </citation>
    <scope>NUCLEOTIDE SEQUENCE [LARGE SCALE GENOMIC DNA]</scope>
    <source>
        <strain evidence="4">21-0</strain>
    </source>
</reference>
<dbReference type="InterPro" id="IPR035979">
    <property type="entry name" value="RBD_domain_sf"/>
</dbReference>
<dbReference type="SMART" id="SM00360">
    <property type="entry name" value="RRM"/>
    <property type="match status" value="3"/>
</dbReference>
<dbReference type="Pfam" id="PF00076">
    <property type="entry name" value="RRM_1"/>
    <property type="match status" value="3"/>
</dbReference>
<accession>A0A5B0Q2A2</accession>
<sequence length="353" mass="38000">MASVMGYGQGAPGFGGQGINRAALAAAAHSVKAHRVYVGNLPYAVGWRELKDFMREAGEVSFAEVLMGNDGRSKGCGVVEFSTGEAAQKAITELSDRPLLGRPVFIREVGHHEIQLDRDQIELISNLFVNRIVKLILVTDINLKGLSTLAQPRWWWWSGRQLFITGLAPSVTWQTLKDMFRTAGTVVRADVNVAKCTGTVVMSSEAEATAAIATFNGSTIEGSRIVVREDRFTQNHLGGTNNQFQAGSRPAAIDPANQEPSTQVFVNNLPYSTDSAGLLALSPGATSAEVMMMGGRSKGMGVLEFPSLEASAEALTSLQGHMMDGRPIMVKYNERWHDFSEQAVSSSSTTSSS</sequence>
<dbReference type="EMBL" id="VSWC01000029">
    <property type="protein sequence ID" value="KAA1107207.1"/>
    <property type="molecule type" value="Genomic_DNA"/>
</dbReference>
<dbReference type="GO" id="GO:0005634">
    <property type="term" value="C:nucleus"/>
    <property type="evidence" value="ECO:0007669"/>
    <property type="project" value="TreeGrafter"/>
</dbReference>
<dbReference type="PANTHER" id="PTHR23003">
    <property type="entry name" value="RNA RECOGNITION MOTIF RRM DOMAIN CONTAINING PROTEIN"/>
    <property type="match status" value="1"/>
</dbReference>
<dbReference type="GO" id="GO:0003729">
    <property type="term" value="F:mRNA binding"/>
    <property type="evidence" value="ECO:0007669"/>
    <property type="project" value="TreeGrafter"/>
</dbReference>
<dbReference type="SUPFAM" id="SSF54928">
    <property type="entry name" value="RNA-binding domain, RBD"/>
    <property type="match status" value="2"/>
</dbReference>
<evidence type="ECO:0000313" key="4">
    <source>
        <dbReference type="EMBL" id="KAA1107207.1"/>
    </source>
</evidence>
<dbReference type="OrthoDB" id="1049195at2759"/>
<keyword evidence="5" id="KW-1185">Reference proteome</keyword>
<evidence type="ECO:0000256" key="1">
    <source>
        <dbReference type="ARBA" id="ARBA00022884"/>
    </source>
</evidence>
<evidence type="ECO:0000259" key="3">
    <source>
        <dbReference type="PROSITE" id="PS50102"/>
    </source>
</evidence>
<dbReference type="FunFam" id="3.30.70.330:FF:000362">
    <property type="entry name" value="GBP2p Poly(A+) RNA-binding protein"/>
    <property type="match status" value="1"/>
</dbReference>
<gene>
    <name evidence="4" type="ORF">PGT21_006211</name>
</gene>
<protein>
    <recommendedName>
        <fullName evidence="3">RRM domain-containing protein</fullName>
    </recommendedName>
</protein>
<dbReference type="Gene3D" id="3.30.70.330">
    <property type="match status" value="3"/>
</dbReference>
<dbReference type="InterPro" id="IPR000504">
    <property type="entry name" value="RRM_dom"/>
</dbReference>
<proteinExistence type="predicted"/>
<name>A0A5B0Q2A2_PUCGR</name>
<dbReference type="AlphaFoldDB" id="A0A5B0Q2A2"/>
<feature type="domain" description="RRM" evidence="3">
    <location>
        <begin position="160"/>
        <end position="232"/>
    </location>
</feature>
<organism evidence="4 5">
    <name type="scientific">Puccinia graminis f. sp. tritici</name>
    <dbReference type="NCBI Taxonomy" id="56615"/>
    <lineage>
        <taxon>Eukaryota</taxon>
        <taxon>Fungi</taxon>
        <taxon>Dikarya</taxon>
        <taxon>Basidiomycota</taxon>
        <taxon>Pucciniomycotina</taxon>
        <taxon>Pucciniomycetes</taxon>
        <taxon>Pucciniales</taxon>
        <taxon>Pucciniaceae</taxon>
        <taxon>Puccinia</taxon>
    </lineage>
</organism>
<comment type="caution">
    <text evidence="4">The sequence shown here is derived from an EMBL/GenBank/DDBJ whole genome shotgun (WGS) entry which is preliminary data.</text>
</comment>
<keyword evidence="1 2" id="KW-0694">RNA-binding</keyword>
<evidence type="ECO:0000256" key="2">
    <source>
        <dbReference type="PROSITE-ProRule" id="PRU00176"/>
    </source>
</evidence>
<dbReference type="PANTHER" id="PTHR23003:SF3">
    <property type="entry name" value="FI21236P1-RELATED"/>
    <property type="match status" value="1"/>
</dbReference>
<dbReference type="PROSITE" id="PS50102">
    <property type="entry name" value="RRM"/>
    <property type="match status" value="3"/>
</dbReference>
<feature type="domain" description="RRM" evidence="3">
    <location>
        <begin position="34"/>
        <end position="111"/>
    </location>
</feature>
<dbReference type="InterPro" id="IPR050374">
    <property type="entry name" value="RRT5_SRSF_SR"/>
</dbReference>
<dbReference type="Proteomes" id="UP000324748">
    <property type="component" value="Unassembled WGS sequence"/>
</dbReference>
<evidence type="ECO:0000313" key="5">
    <source>
        <dbReference type="Proteomes" id="UP000324748"/>
    </source>
</evidence>
<dbReference type="GO" id="GO:0005737">
    <property type="term" value="C:cytoplasm"/>
    <property type="evidence" value="ECO:0007669"/>
    <property type="project" value="TreeGrafter"/>
</dbReference>
<dbReference type="InterPro" id="IPR012677">
    <property type="entry name" value="Nucleotide-bd_a/b_plait_sf"/>
</dbReference>